<reference evidence="2 3" key="1">
    <citation type="submission" date="2024-02" db="EMBL/GenBank/DDBJ databases">
        <title>First report Erwinia aphidicola in onion in Chile.</title>
        <authorList>
            <person name="Valenzuela M."/>
            <person name="Pena M."/>
            <person name="Dutta B."/>
        </authorList>
    </citation>
    <scope>NUCLEOTIDE SEQUENCE [LARGE SCALE GENOMIC DNA]</scope>
    <source>
        <strain evidence="2 3">QCJ3A</strain>
    </source>
</reference>
<sequence>MLKRKSMRLPHYPYHHPGAYFVTLVTHCRQHLFGEMQNENLLANHLADAVNRHWQALALRFPGIQLDEFIIMPNHLHGIIWLTQSQSCSLSTLMALFKGSVSKEANRLHTIWQRGFYDRVIRNQDELDNIRTYIRNNPRQWHLDRLNHDEYRLPRRG</sequence>
<dbReference type="PANTHER" id="PTHR36966">
    <property type="entry name" value="REP-ASSOCIATED TYROSINE TRANSPOSASE"/>
    <property type="match status" value="1"/>
</dbReference>
<evidence type="ECO:0000259" key="1">
    <source>
        <dbReference type="SMART" id="SM01321"/>
    </source>
</evidence>
<dbReference type="Pfam" id="PF01797">
    <property type="entry name" value="Y1_Tnp"/>
    <property type="match status" value="1"/>
</dbReference>
<dbReference type="Gene3D" id="3.30.70.1290">
    <property type="entry name" value="Transposase IS200-like"/>
    <property type="match status" value="1"/>
</dbReference>
<feature type="domain" description="Transposase IS200-like" evidence="1">
    <location>
        <begin position="16"/>
        <end position="137"/>
    </location>
</feature>
<proteinExistence type="predicted"/>
<evidence type="ECO:0000313" key="2">
    <source>
        <dbReference type="EMBL" id="MEI2683471.1"/>
    </source>
</evidence>
<gene>
    <name evidence="2" type="ORF">V8N49_17625</name>
</gene>
<dbReference type="Proteomes" id="UP001306592">
    <property type="component" value="Unassembled WGS sequence"/>
</dbReference>
<name>A0ABU8DIX4_ERWAP</name>
<organism evidence="2 3">
    <name type="scientific">Erwinia aphidicola</name>
    <dbReference type="NCBI Taxonomy" id="68334"/>
    <lineage>
        <taxon>Bacteria</taxon>
        <taxon>Pseudomonadati</taxon>
        <taxon>Pseudomonadota</taxon>
        <taxon>Gammaproteobacteria</taxon>
        <taxon>Enterobacterales</taxon>
        <taxon>Erwiniaceae</taxon>
        <taxon>Erwinia</taxon>
    </lineage>
</organism>
<dbReference type="InterPro" id="IPR002686">
    <property type="entry name" value="Transposase_17"/>
</dbReference>
<dbReference type="PANTHER" id="PTHR36966:SF1">
    <property type="entry name" value="REP-ASSOCIATED TYROSINE TRANSPOSASE"/>
    <property type="match status" value="1"/>
</dbReference>
<evidence type="ECO:0000313" key="3">
    <source>
        <dbReference type="Proteomes" id="UP001306592"/>
    </source>
</evidence>
<protein>
    <submittedName>
        <fullName evidence="2">Transposase</fullName>
    </submittedName>
</protein>
<comment type="caution">
    <text evidence="2">The sequence shown here is derived from an EMBL/GenBank/DDBJ whole genome shotgun (WGS) entry which is preliminary data.</text>
</comment>
<dbReference type="SMART" id="SM01321">
    <property type="entry name" value="Y1_Tnp"/>
    <property type="match status" value="1"/>
</dbReference>
<dbReference type="InterPro" id="IPR036515">
    <property type="entry name" value="Transposase_17_sf"/>
</dbReference>
<dbReference type="EMBL" id="JBANEI010000014">
    <property type="protein sequence ID" value="MEI2683471.1"/>
    <property type="molecule type" value="Genomic_DNA"/>
</dbReference>
<dbReference type="SUPFAM" id="SSF143422">
    <property type="entry name" value="Transposase IS200-like"/>
    <property type="match status" value="1"/>
</dbReference>
<accession>A0ABU8DIX4</accession>
<dbReference type="RefSeq" id="WP_099754155.1">
    <property type="nucleotide sequence ID" value="NZ_JBANEI010000014.1"/>
</dbReference>
<keyword evidence="3" id="KW-1185">Reference proteome</keyword>
<dbReference type="InterPro" id="IPR052715">
    <property type="entry name" value="RAYT_transposase"/>
</dbReference>